<evidence type="ECO:0000256" key="1">
    <source>
        <dbReference type="ARBA" id="ARBA00004651"/>
    </source>
</evidence>
<evidence type="ECO:0000256" key="6">
    <source>
        <dbReference type="SAM" id="Phobius"/>
    </source>
</evidence>
<keyword evidence="3 6" id="KW-0812">Transmembrane</keyword>
<name>A0A327X240_9GAMM</name>
<dbReference type="Proteomes" id="UP000287865">
    <property type="component" value="Unassembled WGS sequence"/>
</dbReference>
<dbReference type="GO" id="GO:0015171">
    <property type="term" value="F:amino acid transmembrane transporter activity"/>
    <property type="evidence" value="ECO:0007669"/>
    <property type="project" value="TreeGrafter"/>
</dbReference>
<dbReference type="EMBL" id="QLMD01000004">
    <property type="protein sequence ID" value="RAJ98963.1"/>
    <property type="molecule type" value="Genomic_DNA"/>
</dbReference>
<reference evidence="8 10" key="1">
    <citation type="journal article" date="2018" name="Front. Microbiol.">
        <title>Genome-Based Analysis Reveals the Taxonomy and Diversity of the Family Idiomarinaceae.</title>
        <authorList>
            <person name="Liu Y."/>
            <person name="Lai Q."/>
            <person name="Shao Z."/>
        </authorList>
    </citation>
    <scope>NUCLEOTIDE SEQUENCE [LARGE SCALE GENOMIC DNA]</scope>
    <source>
        <strain evidence="8 10">CF12-14</strain>
    </source>
</reference>
<keyword evidence="4 6" id="KW-1133">Transmembrane helix</keyword>
<feature type="transmembrane region" description="Helical" evidence="6">
    <location>
        <begin position="115"/>
        <end position="141"/>
    </location>
</feature>
<sequence>MYFAEFFTIAVAHLLAVMSPGPDFAVTSRYAVRFGARLGCFIAIGIGTGILVHITYSLLGVALIIHRTEWLYQTLLVLASLYFIWLGWQAMRSPAVAQRIDLQAVTQTSVSNRKAFVIGFMTNALNPKATLFFLALFTTIIAPQTPTWVKGIYGVYMALATAAWFCLLAWLLGNPVVRQWLLAKGYWFDRVMGGFLWLLAAHLLWQWWQR</sequence>
<keyword evidence="2" id="KW-1003">Cell membrane</keyword>
<dbReference type="PANTHER" id="PTHR30086">
    <property type="entry name" value="ARGININE EXPORTER PROTEIN ARGO"/>
    <property type="match status" value="1"/>
</dbReference>
<evidence type="ECO:0000256" key="4">
    <source>
        <dbReference type="ARBA" id="ARBA00022989"/>
    </source>
</evidence>
<dbReference type="PANTHER" id="PTHR30086:SF21">
    <property type="entry name" value="TRANSPORT PROTEIN"/>
    <property type="match status" value="1"/>
</dbReference>
<feature type="transmembrane region" description="Helical" evidence="6">
    <location>
        <begin position="153"/>
        <end position="173"/>
    </location>
</feature>
<evidence type="ECO:0000313" key="7">
    <source>
        <dbReference type="EMBL" id="RAJ98963.1"/>
    </source>
</evidence>
<evidence type="ECO:0000313" key="9">
    <source>
        <dbReference type="Proteomes" id="UP000249203"/>
    </source>
</evidence>
<keyword evidence="5 6" id="KW-0472">Membrane</keyword>
<proteinExistence type="predicted"/>
<dbReference type="OrthoDB" id="581870at2"/>
<dbReference type="InterPro" id="IPR001123">
    <property type="entry name" value="LeuE-type"/>
</dbReference>
<feature type="transmembrane region" description="Helical" evidence="6">
    <location>
        <begin position="41"/>
        <end position="63"/>
    </location>
</feature>
<dbReference type="Proteomes" id="UP000249203">
    <property type="component" value="Unassembled WGS sequence"/>
</dbReference>
<feature type="transmembrane region" description="Helical" evidence="6">
    <location>
        <begin position="70"/>
        <end position="88"/>
    </location>
</feature>
<comment type="subcellular location">
    <subcellularLocation>
        <location evidence="1">Cell membrane</location>
        <topology evidence="1">Multi-pass membrane protein</topology>
    </subcellularLocation>
</comment>
<dbReference type="Pfam" id="PF01810">
    <property type="entry name" value="LysE"/>
    <property type="match status" value="1"/>
</dbReference>
<comment type="caution">
    <text evidence="7">The sequence shown here is derived from an EMBL/GenBank/DDBJ whole genome shotgun (WGS) entry which is preliminary data.</text>
</comment>
<evidence type="ECO:0000313" key="8">
    <source>
        <dbReference type="EMBL" id="RUO25103.1"/>
    </source>
</evidence>
<reference evidence="7 9" key="2">
    <citation type="submission" date="2018-06" db="EMBL/GenBank/DDBJ databases">
        <title>Genomic Encyclopedia of Type Strains, Phase III (KMG-III): the genomes of soil and plant-associated and newly described type strains.</title>
        <authorList>
            <person name="Whitman W."/>
        </authorList>
    </citation>
    <scope>NUCLEOTIDE SEQUENCE [LARGE SCALE GENOMIC DNA]</scope>
    <source>
        <strain evidence="7 9">CGMCC 1.15366</strain>
    </source>
</reference>
<evidence type="ECO:0000256" key="2">
    <source>
        <dbReference type="ARBA" id="ARBA00022475"/>
    </source>
</evidence>
<evidence type="ECO:0000256" key="5">
    <source>
        <dbReference type="ARBA" id="ARBA00023136"/>
    </source>
</evidence>
<evidence type="ECO:0000256" key="3">
    <source>
        <dbReference type="ARBA" id="ARBA00022692"/>
    </source>
</evidence>
<feature type="transmembrane region" description="Helical" evidence="6">
    <location>
        <begin position="185"/>
        <end position="205"/>
    </location>
</feature>
<dbReference type="RefSeq" id="WP_111569049.1">
    <property type="nucleotide sequence ID" value="NZ_PIPK01000004.1"/>
</dbReference>
<keyword evidence="10" id="KW-1185">Reference proteome</keyword>
<dbReference type="EMBL" id="PIPK01000004">
    <property type="protein sequence ID" value="RUO25103.1"/>
    <property type="molecule type" value="Genomic_DNA"/>
</dbReference>
<organism evidence="7 9">
    <name type="scientific">Aliidiomarina maris</name>
    <dbReference type="NCBI Taxonomy" id="531312"/>
    <lineage>
        <taxon>Bacteria</taxon>
        <taxon>Pseudomonadati</taxon>
        <taxon>Pseudomonadota</taxon>
        <taxon>Gammaproteobacteria</taxon>
        <taxon>Alteromonadales</taxon>
        <taxon>Idiomarinaceae</taxon>
        <taxon>Aliidiomarina</taxon>
    </lineage>
</organism>
<accession>A0A327X240</accession>
<dbReference type="GO" id="GO:0005886">
    <property type="term" value="C:plasma membrane"/>
    <property type="evidence" value="ECO:0007669"/>
    <property type="project" value="UniProtKB-SubCell"/>
</dbReference>
<evidence type="ECO:0000313" key="10">
    <source>
        <dbReference type="Proteomes" id="UP000287865"/>
    </source>
</evidence>
<protein>
    <submittedName>
        <fullName evidence="8">Lysine transporter LysE</fullName>
    </submittedName>
    <submittedName>
        <fullName evidence="7">Threonine/homoserine/homoserine lactone efflux protein</fullName>
    </submittedName>
</protein>
<dbReference type="AlphaFoldDB" id="A0A327X240"/>
<gene>
    <name evidence="7" type="ORF">B0I24_104167</name>
    <name evidence="8" type="ORF">CWE07_06405</name>
</gene>